<dbReference type="GO" id="GO:0036220">
    <property type="term" value="F:ITP diphosphatase activity"/>
    <property type="evidence" value="ECO:0007669"/>
    <property type="project" value="UniProtKB-UniRule"/>
</dbReference>
<evidence type="ECO:0000256" key="3">
    <source>
        <dbReference type="ARBA" id="ARBA00022723"/>
    </source>
</evidence>
<evidence type="ECO:0000256" key="8">
    <source>
        <dbReference type="ARBA" id="ARBA00051875"/>
    </source>
</evidence>
<protein>
    <recommendedName>
        <fullName evidence="10">dITP/XTP pyrophosphatase</fullName>
        <ecNumber evidence="10">3.6.1.66</ecNumber>
    </recommendedName>
    <alternativeName>
        <fullName evidence="10">Non-canonical purine NTP pyrophosphatase</fullName>
    </alternativeName>
    <alternativeName>
        <fullName evidence="10">Non-standard purine NTP pyrophosphatase</fullName>
    </alternativeName>
    <alternativeName>
        <fullName evidence="10">Nucleoside-triphosphate diphosphatase</fullName>
    </alternativeName>
    <alternativeName>
        <fullName evidence="10">Nucleoside-triphosphate pyrophosphatase</fullName>
        <shortName evidence="10">NTPase</shortName>
    </alternativeName>
</protein>
<feature type="active site" description="Proton acceptor" evidence="10">
    <location>
        <position position="74"/>
    </location>
</feature>
<dbReference type="SUPFAM" id="SSF52972">
    <property type="entry name" value="ITPase-like"/>
    <property type="match status" value="1"/>
</dbReference>
<keyword evidence="6 10" id="KW-0460">Magnesium</keyword>
<feature type="binding site" evidence="10">
    <location>
        <position position="75"/>
    </location>
    <ligand>
        <name>substrate</name>
    </ligand>
</feature>
<evidence type="ECO:0000313" key="13">
    <source>
        <dbReference type="Proteomes" id="UP000186308"/>
    </source>
</evidence>
<dbReference type="InterPro" id="IPR002637">
    <property type="entry name" value="RdgB/HAM1"/>
</dbReference>
<comment type="subunit">
    <text evidence="2 10">Homodimer.</text>
</comment>
<dbReference type="FunFam" id="3.90.950.10:FF:000001">
    <property type="entry name" value="dITP/XTP pyrophosphatase"/>
    <property type="match status" value="1"/>
</dbReference>
<evidence type="ECO:0000256" key="4">
    <source>
        <dbReference type="ARBA" id="ARBA00022741"/>
    </source>
</evidence>
<dbReference type="GO" id="GO:0005829">
    <property type="term" value="C:cytosol"/>
    <property type="evidence" value="ECO:0007669"/>
    <property type="project" value="TreeGrafter"/>
</dbReference>
<dbReference type="GO" id="GO:0036222">
    <property type="term" value="F:XTP diphosphatase activity"/>
    <property type="evidence" value="ECO:0007669"/>
    <property type="project" value="UniProtKB-UniRule"/>
</dbReference>
<evidence type="ECO:0000256" key="10">
    <source>
        <dbReference type="HAMAP-Rule" id="MF_01405"/>
    </source>
</evidence>
<proteinExistence type="inferred from homology"/>
<dbReference type="PANTHER" id="PTHR11067:SF9">
    <property type="entry name" value="INOSINE TRIPHOSPHATE PYROPHOSPHATASE"/>
    <property type="match status" value="1"/>
</dbReference>
<dbReference type="GO" id="GO:0046872">
    <property type="term" value="F:metal ion binding"/>
    <property type="evidence" value="ECO:0007669"/>
    <property type="project" value="UniProtKB-KW"/>
</dbReference>
<keyword evidence="7 10" id="KW-0546">Nucleotide metabolism</keyword>
<feature type="binding site" evidence="10">
    <location>
        <position position="176"/>
    </location>
    <ligand>
        <name>substrate</name>
    </ligand>
</feature>
<evidence type="ECO:0000256" key="5">
    <source>
        <dbReference type="ARBA" id="ARBA00022801"/>
    </source>
</evidence>
<dbReference type="CDD" id="cd00515">
    <property type="entry name" value="HAM1"/>
    <property type="match status" value="1"/>
</dbReference>
<dbReference type="GO" id="GO:0009146">
    <property type="term" value="P:purine nucleoside triphosphate catabolic process"/>
    <property type="evidence" value="ECO:0007669"/>
    <property type="project" value="UniProtKB-UniRule"/>
</dbReference>
<feature type="binding site" evidence="10">
    <location>
        <begin position="153"/>
        <end position="156"/>
    </location>
    <ligand>
        <name>substrate</name>
    </ligand>
</feature>
<dbReference type="AlphaFoldDB" id="A0A8G2FH91"/>
<dbReference type="PANTHER" id="PTHR11067">
    <property type="entry name" value="INOSINE TRIPHOSPHATE PYROPHOSPHATASE/HAM1 PROTEIN"/>
    <property type="match status" value="1"/>
</dbReference>
<evidence type="ECO:0000256" key="6">
    <source>
        <dbReference type="ARBA" id="ARBA00022842"/>
    </source>
</evidence>
<keyword evidence="3 10" id="KW-0479">Metal-binding</keyword>
<dbReference type="Pfam" id="PF01725">
    <property type="entry name" value="Ham1p_like"/>
    <property type="match status" value="1"/>
</dbReference>
<dbReference type="GO" id="GO:0000166">
    <property type="term" value="F:nucleotide binding"/>
    <property type="evidence" value="ECO:0007669"/>
    <property type="project" value="UniProtKB-KW"/>
</dbReference>
<organism evidence="12 13">
    <name type="scientific">Acidiphilium rubrum</name>
    <dbReference type="NCBI Taxonomy" id="526"/>
    <lineage>
        <taxon>Bacteria</taxon>
        <taxon>Pseudomonadati</taxon>
        <taxon>Pseudomonadota</taxon>
        <taxon>Alphaproteobacteria</taxon>
        <taxon>Acetobacterales</taxon>
        <taxon>Acidocellaceae</taxon>
        <taxon>Acidiphilium</taxon>
    </lineage>
</organism>
<evidence type="ECO:0000256" key="2">
    <source>
        <dbReference type="ARBA" id="ARBA00011738"/>
    </source>
</evidence>
<feature type="binding site" evidence="10">
    <location>
        <begin position="13"/>
        <end position="18"/>
    </location>
    <ligand>
        <name>substrate</name>
    </ligand>
</feature>
<dbReference type="InterPro" id="IPR029001">
    <property type="entry name" value="ITPase-like_fam"/>
</dbReference>
<evidence type="ECO:0000256" key="7">
    <source>
        <dbReference type="ARBA" id="ARBA00023080"/>
    </source>
</evidence>
<dbReference type="InterPro" id="IPR020922">
    <property type="entry name" value="dITP/XTP_pyrophosphatase"/>
</dbReference>
<comment type="catalytic activity">
    <reaction evidence="10">
        <text>ITP + H2O = IMP + diphosphate + H(+)</text>
        <dbReference type="Rhea" id="RHEA:29399"/>
        <dbReference type="ChEBI" id="CHEBI:15377"/>
        <dbReference type="ChEBI" id="CHEBI:15378"/>
        <dbReference type="ChEBI" id="CHEBI:33019"/>
        <dbReference type="ChEBI" id="CHEBI:58053"/>
        <dbReference type="ChEBI" id="CHEBI:61402"/>
        <dbReference type="EC" id="3.6.1.66"/>
    </reaction>
</comment>
<evidence type="ECO:0000256" key="9">
    <source>
        <dbReference type="ARBA" id="ARBA00052017"/>
    </source>
</evidence>
<evidence type="ECO:0000256" key="11">
    <source>
        <dbReference type="RuleBase" id="RU003781"/>
    </source>
</evidence>
<feature type="binding site" evidence="10">
    <location>
        <position position="74"/>
    </location>
    <ligand>
        <name>Mg(2+)</name>
        <dbReference type="ChEBI" id="CHEBI:18420"/>
    </ligand>
</feature>
<reference evidence="12 13" key="1">
    <citation type="submission" date="2017-01" db="EMBL/GenBank/DDBJ databases">
        <authorList>
            <person name="Varghese N."/>
            <person name="Submissions S."/>
        </authorList>
    </citation>
    <scope>NUCLEOTIDE SEQUENCE [LARGE SCALE GENOMIC DNA]</scope>
    <source>
        <strain evidence="12 13">ATCC 35905</strain>
    </source>
</reference>
<keyword evidence="4 10" id="KW-0547">Nucleotide-binding</keyword>
<comment type="catalytic activity">
    <reaction evidence="8 10">
        <text>dITP + H2O = dIMP + diphosphate + H(+)</text>
        <dbReference type="Rhea" id="RHEA:28342"/>
        <dbReference type="ChEBI" id="CHEBI:15377"/>
        <dbReference type="ChEBI" id="CHEBI:15378"/>
        <dbReference type="ChEBI" id="CHEBI:33019"/>
        <dbReference type="ChEBI" id="CHEBI:61194"/>
        <dbReference type="ChEBI" id="CHEBI:61382"/>
        <dbReference type="EC" id="3.6.1.66"/>
    </reaction>
</comment>
<dbReference type="EC" id="3.6.1.66" evidence="10"/>
<sequence length="195" mass="20223">MRLERGQRLIIATHNPGKLAEFALLLAPFGLNCVASSALGLPEPAETAPDFAGNAQIKALEAARASDTWALADDSGLLVSAMANAPGVRSARFATEAGGYTQAMARIIAATRTNDHAAFACAICLATPDGKTATYLGYCHGHIAATPRGASGFGYDPIFIPAGATQSFGEMDKPTKAAISHRGRALRQFVAAHRG</sequence>
<comment type="caution">
    <text evidence="12">The sequence shown here is derived from an EMBL/GenBank/DDBJ whole genome shotgun (WGS) entry which is preliminary data.</text>
</comment>
<dbReference type="Gene3D" id="3.90.950.10">
    <property type="match status" value="1"/>
</dbReference>
<dbReference type="HAMAP" id="MF_01405">
    <property type="entry name" value="Non_canon_purine_NTPase"/>
    <property type="match status" value="1"/>
</dbReference>
<gene>
    <name evidence="12" type="ORF">SAMN05421828_11610</name>
</gene>
<keyword evidence="13" id="KW-1185">Reference proteome</keyword>
<comment type="similarity">
    <text evidence="1 10 11">Belongs to the HAM1 NTPase family.</text>
</comment>
<dbReference type="GO" id="GO:0009117">
    <property type="term" value="P:nucleotide metabolic process"/>
    <property type="evidence" value="ECO:0007669"/>
    <property type="project" value="UniProtKB-KW"/>
</dbReference>
<dbReference type="GO" id="GO:0035870">
    <property type="term" value="F:dITP diphosphatase activity"/>
    <property type="evidence" value="ECO:0007669"/>
    <property type="project" value="UniProtKB-UniRule"/>
</dbReference>
<dbReference type="Proteomes" id="UP000186308">
    <property type="component" value="Unassembled WGS sequence"/>
</dbReference>
<dbReference type="GO" id="GO:0017111">
    <property type="term" value="F:ribonucleoside triphosphate phosphatase activity"/>
    <property type="evidence" value="ECO:0007669"/>
    <property type="project" value="InterPro"/>
</dbReference>
<evidence type="ECO:0000313" key="12">
    <source>
        <dbReference type="EMBL" id="SIR11742.1"/>
    </source>
</evidence>
<name>A0A8G2FH91_ACIRU</name>
<feature type="binding site" evidence="10">
    <location>
        <begin position="181"/>
        <end position="182"/>
    </location>
    <ligand>
        <name>substrate</name>
    </ligand>
</feature>
<keyword evidence="5 10" id="KW-0378">Hydrolase</keyword>
<dbReference type="NCBIfam" id="TIGR00042">
    <property type="entry name" value="RdgB/HAM1 family non-canonical purine NTP pyrophosphatase"/>
    <property type="match status" value="1"/>
</dbReference>
<dbReference type="EMBL" id="FTNE01000016">
    <property type="protein sequence ID" value="SIR11742.1"/>
    <property type="molecule type" value="Genomic_DNA"/>
</dbReference>
<dbReference type="RefSeq" id="WP_029314032.1">
    <property type="nucleotide sequence ID" value="NZ_FTNE01000016.1"/>
</dbReference>
<comment type="caution">
    <text evidence="10">Lacks conserved residue(s) required for the propagation of feature annotation.</text>
</comment>
<comment type="function">
    <text evidence="10">Pyrophosphatase that catalyzes the hydrolysis of nucleoside triphosphates to their monophosphate derivatives, with a high preference for the non-canonical purine nucleotides XTP (xanthosine triphosphate), dITP (deoxyinosine triphosphate) and ITP. Seems to function as a house-cleaning enzyme that removes non-canonical purine nucleotides from the nucleotide pool, thus preventing their incorporation into DNA/RNA and avoiding chromosomal lesions.</text>
</comment>
<comment type="catalytic activity">
    <reaction evidence="9 10">
        <text>XTP + H2O = XMP + diphosphate + H(+)</text>
        <dbReference type="Rhea" id="RHEA:28610"/>
        <dbReference type="ChEBI" id="CHEBI:15377"/>
        <dbReference type="ChEBI" id="CHEBI:15378"/>
        <dbReference type="ChEBI" id="CHEBI:33019"/>
        <dbReference type="ChEBI" id="CHEBI:57464"/>
        <dbReference type="ChEBI" id="CHEBI:61314"/>
        <dbReference type="EC" id="3.6.1.66"/>
    </reaction>
</comment>
<evidence type="ECO:0000256" key="1">
    <source>
        <dbReference type="ARBA" id="ARBA00008023"/>
    </source>
</evidence>
<accession>A0A8G2FH91</accession>
<dbReference type="OrthoDB" id="9807456at2"/>
<comment type="cofactor">
    <cofactor evidence="10">
        <name>Mg(2+)</name>
        <dbReference type="ChEBI" id="CHEBI:18420"/>
    </cofactor>
    <text evidence="10">Binds 1 Mg(2+) ion per subunit.</text>
</comment>